<evidence type="ECO:0000313" key="3">
    <source>
        <dbReference type="Proteomes" id="UP000267606"/>
    </source>
</evidence>
<dbReference type="GO" id="GO:0071008">
    <property type="term" value="C:U2-type post-mRNA release spliceosomal complex"/>
    <property type="evidence" value="ECO:0007669"/>
    <property type="project" value="TreeGrafter"/>
</dbReference>
<protein>
    <submittedName>
        <fullName evidence="4">GCFC domain-containing protein</fullName>
    </submittedName>
</protein>
<evidence type="ECO:0000259" key="1">
    <source>
        <dbReference type="Pfam" id="PF07842"/>
    </source>
</evidence>
<dbReference type="AlphaFoldDB" id="A0A183HU99"/>
<evidence type="ECO:0000313" key="2">
    <source>
        <dbReference type="EMBL" id="VDO73482.1"/>
    </source>
</evidence>
<accession>A0A183HU99</accession>
<evidence type="ECO:0000313" key="4">
    <source>
        <dbReference type="WBParaSite" id="OFLC_0001106101-mRNA-1"/>
    </source>
</evidence>
<sequence length="174" mass="20881">MHNLNLLVNETEETIRRNDRQMRFLRVRSIVDQTTALENDLVQIQATLWKECQEQKRVEELSDLLERFSIKSEEGNVTLNECRELFQKMQTEYFEEYRLFRLEEIAIASVLPLIQHYFLTWNAFDNEQMNYGIALMSEWKRILEIEQHGIFNVTRSLGIVCLILQYIFNMIVVL</sequence>
<proteinExistence type="predicted"/>
<feature type="domain" description="GCF C-terminal" evidence="1">
    <location>
        <begin position="79"/>
        <end position="146"/>
    </location>
</feature>
<gene>
    <name evidence="2" type="ORF">OFLC_LOCUS11061</name>
</gene>
<organism evidence="4">
    <name type="scientific">Onchocerca flexuosa</name>
    <dbReference type="NCBI Taxonomy" id="387005"/>
    <lineage>
        <taxon>Eukaryota</taxon>
        <taxon>Metazoa</taxon>
        <taxon>Ecdysozoa</taxon>
        <taxon>Nematoda</taxon>
        <taxon>Chromadorea</taxon>
        <taxon>Rhabditida</taxon>
        <taxon>Spirurina</taxon>
        <taxon>Spiruromorpha</taxon>
        <taxon>Filarioidea</taxon>
        <taxon>Onchocercidae</taxon>
        <taxon>Onchocerca</taxon>
    </lineage>
</organism>
<reference evidence="2 3" key="2">
    <citation type="submission" date="2018-11" db="EMBL/GenBank/DDBJ databases">
        <authorList>
            <consortium name="Pathogen Informatics"/>
        </authorList>
    </citation>
    <scope>NUCLEOTIDE SEQUENCE [LARGE SCALE GENOMIC DNA]</scope>
</reference>
<name>A0A183HU99_9BILA</name>
<dbReference type="PANTHER" id="PTHR23329:SF1">
    <property type="entry name" value="TUFTELIN-INTERACTING PROTEIN 11"/>
    <property type="match status" value="1"/>
</dbReference>
<dbReference type="GO" id="GO:0000390">
    <property type="term" value="P:spliceosomal complex disassembly"/>
    <property type="evidence" value="ECO:0007669"/>
    <property type="project" value="InterPro"/>
</dbReference>
<dbReference type="PANTHER" id="PTHR23329">
    <property type="entry name" value="TUFTELIN-INTERACTING PROTEIN 11-RELATED"/>
    <property type="match status" value="1"/>
</dbReference>
<dbReference type="WBParaSite" id="OFLC_0001106101-mRNA-1">
    <property type="protein sequence ID" value="OFLC_0001106101-mRNA-1"/>
    <property type="gene ID" value="OFLC_0001106101"/>
</dbReference>
<dbReference type="EMBL" id="UZAJ01015485">
    <property type="protein sequence ID" value="VDO73482.1"/>
    <property type="molecule type" value="Genomic_DNA"/>
</dbReference>
<dbReference type="Proteomes" id="UP000267606">
    <property type="component" value="Unassembled WGS sequence"/>
</dbReference>
<dbReference type="STRING" id="387005.A0A183HU99"/>
<keyword evidence="3" id="KW-1185">Reference proteome</keyword>
<dbReference type="InterPro" id="IPR022783">
    <property type="entry name" value="GCFC_dom"/>
</dbReference>
<dbReference type="InterPro" id="IPR045211">
    <property type="entry name" value="TFP11/STIP/Ntr1"/>
</dbReference>
<reference evidence="4" key="1">
    <citation type="submission" date="2016-06" db="UniProtKB">
        <authorList>
            <consortium name="WormBaseParasite"/>
        </authorList>
    </citation>
    <scope>IDENTIFICATION</scope>
</reference>
<dbReference type="Pfam" id="PF07842">
    <property type="entry name" value="GCFC"/>
    <property type="match status" value="1"/>
</dbReference>